<dbReference type="HOGENOM" id="CLU_2840766_0_0_10"/>
<evidence type="ECO:0000313" key="3">
    <source>
        <dbReference type="Proteomes" id="UP000016496"/>
    </source>
</evidence>
<feature type="compositionally biased region" description="Basic and acidic residues" evidence="1">
    <location>
        <begin position="32"/>
        <end position="65"/>
    </location>
</feature>
<comment type="caution">
    <text evidence="2">The sequence shown here is derived from an EMBL/GenBank/DDBJ whole genome shotgun (WGS) entry which is preliminary data.</text>
</comment>
<evidence type="ECO:0000313" key="2">
    <source>
        <dbReference type="EMBL" id="ERI82141.1"/>
    </source>
</evidence>
<feature type="region of interest" description="Disordered" evidence="1">
    <location>
        <begin position="30"/>
        <end position="65"/>
    </location>
</feature>
<organism evidence="2 3">
    <name type="scientific">Bacteroides pyogenes F0041</name>
    <dbReference type="NCBI Taxonomy" id="1321819"/>
    <lineage>
        <taxon>Bacteria</taxon>
        <taxon>Pseudomonadati</taxon>
        <taxon>Bacteroidota</taxon>
        <taxon>Bacteroidia</taxon>
        <taxon>Bacteroidales</taxon>
        <taxon>Bacteroidaceae</taxon>
        <taxon>Bacteroides</taxon>
    </lineage>
</organism>
<dbReference type="Proteomes" id="UP000016496">
    <property type="component" value="Unassembled WGS sequence"/>
</dbReference>
<gene>
    <name evidence="2" type="ORF">HMPREF1981_02649</name>
</gene>
<dbReference type="EMBL" id="AWSV01000143">
    <property type="protein sequence ID" value="ERI82141.1"/>
    <property type="molecule type" value="Genomic_DNA"/>
</dbReference>
<reference evidence="2 3" key="1">
    <citation type="submission" date="2013-08" db="EMBL/GenBank/DDBJ databases">
        <authorList>
            <person name="Weinstock G."/>
            <person name="Sodergren E."/>
            <person name="Wylie T."/>
            <person name="Fulton L."/>
            <person name="Fulton R."/>
            <person name="Fronick C."/>
            <person name="O'Laughlin M."/>
            <person name="Godfrey J."/>
            <person name="Miner T."/>
            <person name="Herter B."/>
            <person name="Appelbaum E."/>
            <person name="Cordes M."/>
            <person name="Lek S."/>
            <person name="Wollam A."/>
            <person name="Pepin K.H."/>
            <person name="Palsikar V.B."/>
            <person name="Mitreva M."/>
            <person name="Wilson R.K."/>
        </authorList>
    </citation>
    <scope>NUCLEOTIDE SEQUENCE [LARGE SCALE GENOMIC DNA]</scope>
    <source>
        <strain evidence="2 3">F0041</strain>
    </source>
</reference>
<dbReference type="PATRIC" id="fig|1321819.3.peg.2446"/>
<proteinExistence type="predicted"/>
<protein>
    <submittedName>
        <fullName evidence="2">Uncharacterized protein</fullName>
    </submittedName>
</protein>
<sequence>MSAGRLPPICTAIARRMRISASLPSAVYKNRGSTDAKQRFYRGETEALSKRNRASNRDETKVPTR</sequence>
<evidence type="ECO:0000256" key="1">
    <source>
        <dbReference type="SAM" id="MobiDB-lite"/>
    </source>
</evidence>
<name>U2DQZ4_9BACE</name>
<dbReference type="AlphaFoldDB" id="U2DQZ4"/>
<accession>U2DQZ4</accession>